<sequence length="152" mass="17753">MALNGKLGIEIPIHAPPSKWFNLFAKQLHDVQNHAERVHHTKLHEGENWHHKDSIKQWTFEIDGKVVTSKEKIESFDEDKKTITYILFDGDISPYYKIFKLIFEVVENEDGSASIKWTLEYENIDDSVKPPYGYVEYLTKCSWDIDANLLKA</sequence>
<dbReference type="GO" id="GO:0016787">
    <property type="term" value="F:hydrolase activity"/>
    <property type="evidence" value="ECO:0007669"/>
    <property type="project" value="UniProtKB-KW"/>
</dbReference>
<dbReference type="Pfam" id="PF00407">
    <property type="entry name" value="Bet_v_1"/>
    <property type="match status" value="1"/>
</dbReference>
<dbReference type="OrthoDB" id="1847301at2759"/>
<dbReference type="InterPro" id="IPR023393">
    <property type="entry name" value="START-like_dom_sf"/>
</dbReference>
<dbReference type="GO" id="GO:0046872">
    <property type="term" value="F:metal ion binding"/>
    <property type="evidence" value="ECO:0007669"/>
    <property type="project" value="UniProtKB-KW"/>
</dbReference>
<name>A0A6A5LBK2_LUPAL</name>
<keyword evidence="4" id="KW-0378">Hydrolase</keyword>
<gene>
    <name evidence="7" type="ORF">Lalb_Chr24g0402141</name>
</gene>
<evidence type="ECO:0000313" key="8">
    <source>
        <dbReference type="Proteomes" id="UP000447434"/>
    </source>
</evidence>
<keyword evidence="8" id="KW-1185">Reference proteome</keyword>
<comment type="similarity">
    <text evidence="6">Belongs to the MLP family.</text>
</comment>
<evidence type="ECO:0000256" key="1">
    <source>
        <dbReference type="ARBA" id="ARBA00004514"/>
    </source>
</evidence>
<dbReference type="AlphaFoldDB" id="A0A6A5LBK2"/>
<evidence type="ECO:0000256" key="5">
    <source>
        <dbReference type="ARBA" id="ARBA00022837"/>
    </source>
</evidence>
<dbReference type="PANTHER" id="PTHR31338:SF16">
    <property type="entry name" value="POLYKETIDE CYCLASE_DEHYDRASE AND LIPID TRANSPORT SUPERFAMILY PROTEIN"/>
    <property type="match status" value="1"/>
</dbReference>
<evidence type="ECO:0000256" key="3">
    <source>
        <dbReference type="ARBA" id="ARBA00022723"/>
    </source>
</evidence>
<dbReference type="EMBL" id="WOCE01000024">
    <property type="protein sequence ID" value="KAE9586451.1"/>
    <property type="molecule type" value="Genomic_DNA"/>
</dbReference>
<dbReference type="InterPro" id="IPR052006">
    <property type="entry name" value="MLP-like"/>
</dbReference>
<dbReference type="SMART" id="SM01037">
    <property type="entry name" value="Bet_v_1"/>
    <property type="match status" value="1"/>
</dbReference>
<dbReference type="InterPro" id="IPR000916">
    <property type="entry name" value="Bet_v_I/MLP"/>
</dbReference>
<keyword evidence="2" id="KW-0540">Nuclease</keyword>
<dbReference type="GO" id="GO:0006952">
    <property type="term" value="P:defense response"/>
    <property type="evidence" value="ECO:0007669"/>
    <property type="project" value="InterPro"/>
</dbReference>
<proteinExistence type="inferred from homology"/>
<evidence type="ECO:0000256" key="2">
    <source>
        <dbReference type="ARBA" id="ARBA00022722"/>
    </source>
</evidence>
<evidence type="ECO:0000256" key="4">
    <source>
        <dbReference type="ARBA" id="ARBA00022801"/>
    </source>
</evidence>
<evidence type="ECO:0000256" key="6">
    <source>
        <dbReference type="ARBA" id="ARBA00038242"/>
    </source>
</evidence>
<dbReference type="Proteomes" id="UP000447434">
    <property type="component" value="Chromosome 24"/>
</dbReference>
<evidence type="ECO:0000313" key="7">
    <source>
        <dbReference type="EMBL" id="KAE9586451.1"/>
    </source>
</evidence>
<comment type="subcellular location">
    <subcellularLocation>
        <location evidence="1">Cytoplasm</location>
        <location evidence="1">Cytosol</location>
    </subcellularLocation>
</comment>
<keyword evidence="5" id="KW-0106">Calcium</keyword>
<keyword evidence="3" id="KW-0479">Metal-binding</keyword>
<protein>
    <submittedName>
        <fullName evidence="7">Putative START-like domain-containing protein</fullName>
    </submittedName>
</protein>
<accession>A0A6A5LBK2</accession>
<dbReference type="Gene3D" id="3.30.530.20">
    <property type="match status" value="1"/>
</dbReference>
<dbReference type="GO" id="GO:0005829">
    <property type="term" value="C:cytosol"/>
    <property type="evidence" value="ECO:0007669"/>
    <property type="project" value="UniProtKB-SubCell"/>
</dbReference>
<dbReference type="SUPFAM" id="SSF55961">
    <property type="entry name" value="Bet v1-like"/>
    <property type="match status" value="1"/>
</dbReference>
<reference evidence="8" key="1">
    <citation type="journal article" date="2020" name="Nat. Commun.">
        <title>Genome sequence of the cluster root forming white lupin.</title>
        <authorList>
            <person name="Hufnagel B."/>
            <person name="Marques A."/>
            <person name="Soriano A."/>
            <person name="Marques L."/>
            <person name="Divol F."/>
            <person name="Doumas P."/>
            <person name="Sallet E."/>
            <person name="Mancinotti D."/>
            <person name="Carrere S."/>
            <person name="Marande W."/>
            <person name="Arribat S."/>
            <person name="Keller J."/>
            <person name="Huneau C."/>
            <person name="Blein T."/>
            <person name="Aime D."/>
            <person name="Laguerre M."/>
            <person name="Taylor J."/>
            <person name="Schubert V."/>
            <person name="Nelson M."/>
            <person name="Geu-Flores F."/>
            <person name="Crespi M."/>
            <person name="Gallardo-Guerrero K."/>
            <person name="Delaux P.-M."/>
            <person name="Salse J."/>
            <person name="Berges H."/>
            <person name="Guyot R."/>
            <person name="Gouzy J."/>
            <person name="Peret B."/>
        </authorList>
    </citation>
    <scope>NUCLEOTIDE SEQUENCE [LARGE SCALE GENOMIC DNA]</scope>
    <source>
        <strain evidence="8">cv. Amiga</strain>
    </source>
</reference>
<dbReference type="PANTHER" id="PTHR31338">
    <property type="entry name" value="POLYKETIDE CYCLASE/DEHYDRASE AND LIPID TRANSPORT SUPERFAMILY PROTEIN"/>
    <property type="match status" value="1"/>
</dbReference>
<dbReference type="GO" id="GO:0004518">
    <property type="term" value="F:nuclease activity"/>
    <property type="evidence" value="ECO:0007669"/>
    <property type="project" value="UniProtKB-KW"/>
</dbReference>
<organism evidence="7 8">
    <name type="scientific">Lupinus albus</name>
    <name type="common">White lupine</name>
    <name type="synonym">Lupinus termis</name>
    <dbReference type="NCBI Taxonomy" id="3870"/>
    <lineage>
        <taxon>Eukaryota</taxon>
        <taxon>Viridiplantae</taxon>
        <taxon>Streptophyta</taxon>
        <taxon>Embryophyta</taxon>
        <taxon>Tracheophyta</taxon>
        <taxon>Spermatophyta</taxon>
        <taxon>Magnoliopsida</taxon>
        <taxon>eudicotyledons</taxon>
        <taxon>Gunneridae</taxon>
        <taxon>Pentapetalae</taxon>
        <taxon>rosids</taxon>
        <taxon>fabids</taxon>
        <taxon>Fabales</taxon>
        <taxon>Fabaceae</taxon>
        <taxon>Papilionoideae</taxon>
        <taxon>50 kb inversion clade</taxon>
        <taxon>genistoids sensu lato</taxon>
        <taxon>core genistoids</taxon>
        <taxon>Genisteae</taxon>
        <taxon>Lupinus</taxon>
    </lineage>
</organism>
<comment type="caution">
    <text evidence="7">The sequence shown here is derived from an EMBL/GenBank/DDBJ whole genome shotgun (WGS) entry which is preliminary data.</text>
</comment>